<proteinExistence type="predicted"/>
<dbReference type="Proteomes" id="UP000018291">
    <property type="component" value="Unassembled WGS sequence"/>
</dbReference>
<name>R4YXH6_9ACTN</name>
<sequence>MLLGVRLSILLVGGDGGEGSGGDVAPSGGHLFVVDLDEERADEADDRLGVGEDLDDVGASFRFPVQSLDRLFDHGPALGSVDFGVGLSEDRADQRGDHQAMLVFADSEQVPHGMNAASLPAGALEHPADRGFEAGVGVGDHQADPVRPLTVRISSRFRGDAWSTF</sequence>
<reference evidence="1 2" key="1">
    <citation type="journal article" date="2013" name="ISME J.">
        <title>Metabolic model for the filamentous 'Candidatus Microthrix parvicella' based on genomic and metagenomic analyses.</title>
        <authorList>
            <person name="Jon McIlroy S."/>
            <person name="Kristiansen R."/>
            <person name="Albertsen M."/>
            <person name="Michael Karst S."/>
            <person name="Rossetti S."/>
            <person name="Lund Nielsen J."/>
            <person name="Tandoi V."/>
            <person name="James Seviour R."/>
            <person name="Nielsen P.H."/>
        </authorList>
    </citation>
    <scope>NUCLEOTIDE SEQUENCE [LARGE SCALE GENOMIC DNA]</scope>
    <source>
        <strain evidence="1 2">RN1</strain>
    </source>
</reference>
<dbReference type="EMBL" id="CANL01000007">
    <property type="protein sequence ID" value="CCM62923.1"/>
    <property type="molecule type" value="Genomic_DNA"/>
</dbReference>
<dbReference type="AntiFam" id="ANF00165">
    <property type="entry name" value="Shadow ORF (opposite Transposase_Mut domain)"/>
</dbReference>
<evidence type="ECO:0000313" key="1">
    <source>
        <dbReference type="EMBL" id="CCM62923.1"/>
    </source>
</evidence>
<gene>
    <name evidence="1" type="ORF">BN381_150036</name>
</gene>
<evidence type="ECO:0000313" key="2">
    <source>
        <dbReference type="Proteomes" id="UP000018291"/>
    </source>
</evidence>
<protein>
    <submittedName>
        <fullName evidence="1">Uncharacterized protein</fullName>
    </submittedName>
</protein>
<accession>R4YXH6</accession>
<organism evidence="1 2">
    <name type="scientific">Candidatus Neomicrothrix parvicella RN1</name>
    <dbReference type="NCBI Taxonomy" id="1229780"/>
    <lineage>
        <taxon>Bacteria</taxon>
        <taxon>Bacillati</taxon>
        <taxon>Actinomycetota</taxon>
        <taxon>Acidimicrobiia</taxon>
        <taxon>Acidimicrobiales</taxon>
        <taxon>Microthrixaceae</taxon>
        <taxon>Candidatus Neomicrothrix</taxon>
    </lineage>
</organism>
<dbReference type="HOGENOM" id="CLU_1607845_0_0_11"/>
<keyword evidence="2" id="KW-1185">Reference proteome</keyword>
<dbReference type="AlphaFoldDB" id="R4YXH6"/>
<comment type="caution">
    <text evidence="1">The sequence shown here is derived from an EMBL/GenBank/DDBJ whole genome shotgun (WGS) entry which is preliminary data.</text>
</comment>